<evidence type="ECO:0000256" key="1">
    <source>
        <dbReference type="SAM" id="MobiDB-lite"/>
    </source>
</evidence>
<organism evidence="3 4">
    <name type="scientific">Segnochrobactrum spirostomi</name>
    <dbReference type="NCBI Taxonomy" id="2608987"/>
    <lineage>
        <taxon>Bacteria</taxon>
        <taxon>Pseudomonadati</taxon>
        <taxon>Pseudomonadota</taxon>
        <taxon>Alphaproteobacteria</taxon>
        <taxon>Hyphomicrobiales</taxon>
        <taxon>Segnochrobactraceae</taxon>
        <taxon>Segnochrobactrum</taxon>
    </lineage>
</organism>
<dbReference type="AlphaFoldDB" id="A0A6A7Y3Q7"/>
<protein>
    <submittedName>
        <fullName evidence="3">RNA-binding protein</fullName>
    </submittedName>
</protein>
<dbReference type="InterPro" id="IPR007393">
    <property type="entry name" value="YlxR_dom"/>
</dbReference>
<evidence type="ECO:0000259" key="2">
    <source>
        <dbReference type="Pfam" id="PF04296"/>
    </source>
</evidence>
<accession>A0A6A7Y3Q7</accession>
<dbReference type="SUPFAM" id="SSF64376">
    <property type="entry name" value="YlxR-like"/>
    <property type="match status" value="1"/>
</dbReference>
<evidence type="ECO:0000313" key="4">
    <source>
        <dbReference type="Proteomes" id="UP000332515"/>
    </source>
</evidence>
<dbReference type="NCBIfam" id="NF006622">
    <property type="entry name" value="PRK09190.1"/>
    <property type="match status" value="1"/>
</dbReference>
<keyword evidence="4" id="KW-1185">Reference proteome</keyword>
<dbReference type="InterPro" id="IPR037465">
    <property type="entry name" value="YlxR"/>
</dbReference>
<name>A0A6A7Y3Q7_9HYPH</name>
<dbReference type="Pfam" id="PF04296">
    <property type="entry name" value="YlxR"/>
    <property type="match status" value="1"/>
</dbReference>
<dbReference type="Gene3D" id="3.30.1330.30">
    <property type="match status" value="1"/>
</dbReference>
<dbReference type="PANTHER" id="PTHR34215:SF1">
    <property type="entry name" value="YLXR DOMAIN-CONTAINING PROTEIN"/>
    <property type="match status" value="1"/>
</dbReference>
<dbReference type="CDD" id="cd00279">
    <property type="entry name" value="YlxR"/>
    <property type="match status" value="1"/>
</dbReference>
<sequence length="269" mass="28001">MSRRHDTATGTLERARASSAGAVVSAATVPVPSADAPLDVSVNERGAEAPSGGARKAAPERTCIVTRTVAAPEQMIRFVVAPDGTVVPDIRRELPGRGVWVTATHEAVATAERKRLFARAFKAEVKVAPGLAERVDMLLVKAAVQAVSMARKAGVLVIGFTKVESALGKDDVAALITASDAAPDGIRKLKAALMRRFGNADAIPTIRIFASGELDLALGLSNVIHAALLAGRASDGVLERARRLTRYRGLDVTDSLDGMATAGPAAPQD</sequence>
<dbReference type="Gene3D" id="3.30.1230.10">
    <property type="entry name" value="YlxR-like"/>
    <property type="match status" value="1"/>
</dbReference>
<dbReference type="InterPro" id="IPR035931">
    <property type="entry name" value="YlxR-like_sf"/>
</dbReference>
<dbReference type="InterPro" id="IPR029064">
    <property type="entry name" value="Ribosomal_eL30-like_sf"/>
</dbReference>
<dbReference type="SUPFAM" id="SSF55315">
    <property type="entry name" value="L30e-like"/>
    <property type="match status" value="1"/>
</dbReference>
<dbReference type="RefSeq" id="WP_153480190.1">
    <property type="nucleotide sequence ID" value="NZ_VWNA01000001.1"/>
</dbReference>
<comment type="caution">
    <text evidence="3">The sequence shown here is derived from an EMBL/GenBank/DDBJ whole genome shotgun (WGS) entry which is preliminary data.</text>
</comment>
<evidence type="ECO:0000313" key="3">
    <source>
        <dbReference type="EMBL" id="MQT12868.1"/>
    </source>
</evidence>
<feature type="region of interest" description="Disordered" evidence="1">
    <location>
        <begin position="1"/>
        <end position="23"/>
    </location>
</feature>
<gene>
    <name evidence="3" type="ORF">F0357_09455</name>
</gene>
<dbReference type="PANTHER" id="PTHR34215">
    <property type="entry name" value="BLL0784 PROTEIN"/>
    <property type="match status" value="1"/>
</dbReference>
<reference evidence="3 4" key="1">
    <citation type="submission" date="2019-09" db="EMBL/GenBank/DDBJ databases">
        <title>Segnochrobactrum spirostomi gen. nov., sp. nov., isolated from the ciliate Spirostomum cf. yagiui and description of a novel family, Segnochrobactraceae fam. nov. within the order Rhizobiales of the class Alphaproteobacteria.</title>
        <authorList>
            <person name="Akter S."/>
            <person name="Shazib S.U.A."/>
            <person name="Shin M.K."/>
        </authorList>
    </citation>
    <scope>NUCLEOTIDE SEQUENCE [LARGE SCALE GENOMIC DNA]</scope>
    <source>
        <strain evidence="3 4">Sp-1</strain>
    </source>
</reference>
<feature type="domain" description="YlxR" evidence="2">
    <location>
        <begin position="61"/>
        <end position="135"/>
    </location>
</feature>
<dbReference type="EMBL" id="VWNA01000001">
    <property type="protein sequence ID" value="MQT12868.1"/>
    <property type="molecule type" value="Genomic_DNA"/>
</dbReference>
<proteinExistence type="predicted"/>
<dbReference type="Proteomes" id="UP000332515">
    <property type="component" value="Unassembled WGS sequence"/>
</dbReference>